<feature type="transmembrane region" description="Helical" evidence="7">
    <location>
        <begin position="231"/>
        <end position="255"/>
    </location>
</feature>
<keyword evidence="3 7" id="KW-0812">Transmembrane</keyword>
<dbReference type="InterPro" id="IPR020846">
    <property type="entry name" value="MFS_dom"/>
</dbReference>
<evidence type="ECO:0000256" key="6">
    <source>
        <dbReference type="SAM" id="MobiDB-lite"/>
    </source>
</evidence>
<dbReference type="PANTHER" id="PTHR23501">
    <property type="entry name" value="MAJOR FACILITATOR SUPERFAMILY"/>
    <property type="match status" value="1"/>
</dbReference>
<evidence type="ECO:0000259" key="8">
    <source>
        <dbReference type="PROSITE" id="PS50850"/>
    </source>
</evidence>
<proteinExistence type="predicted"/>
<feature type="transmembrane region" description="Helical" evidence="7">
    <location>
        <begin position="414"/>
        <end position="433"/>
    </location>
</feature>
<dbReference type="SUPFAM" id="SSF103473">
    <property type="entry name" value="MFS general substrate transporter"/>
    <property type="match status" value="1"/>
</dbReference>
<dbReference type="InterPro" id="IPR010573">
    <property type="entry name" value="MFS_Str1/Tri12-like"/>
</dbReference>
<evidence type="ECO:0000313" key="10">
    <source>
        <dbReference type="Proteomes" id="UP001583186"/>
    </source>
</evidence>
<keyword evidence="2" id="KW-0813">Transport</keyword>
<feature type="transmembrane region" description="Helical" evidence="7">
    <location>
        <begin position="345"/>
        <end position="362"/>
    </location>
</feature>
<feature type="transmembrane region" description="Helical" evidence="7">
    <location>
        <begin position="439"/>
        <end position="460"/>
    </location>
</feature>
<protein>
    <recommendedName>
        <fullName evidence="8">Major facilitator superfamily (MFS) profile domain-containing protein</fullName>
    </recommendedName>
</protein>
<feature type="domain" description="Major facilitator superfamily (MFS) profile" evidence="8">
    <location>
        <begin position="77"/>
        <end position="554"/>
    </location>
</feature>
<evidence type="ECO:0000256" key="4">
    <source>
        <dbReference type="ARBA" id="ARBA00022989"/>
    </source>
</evidence>
<dbReference type="Gene3D" id="1.20.1250.20">
    <property type="entry name" value="MFS general substrate transporter like domains"/>
    <property type="match status" value="1"/>
</dbReference>
<feature type="region of interest" description="Disordered" evidence="6">
    <location>
        <begin position="1"/>
        <end position="37"/>
    </location>
</feature>
<reference evidence="9 10" key="1">
    <citation type="journal article" date="2024" name="IMA Fungus">
        <title>IMA Genome - F19 : A genome assembly and annotation guide to empower mycologists, including annotated draft genome sequences of Ceratocystis pirilliformis, Diaporthe australafricana, Fusarium ophioides, Paecilomyces lecythidis, and Sporothrix stenoceras.</title>
        <authorList>
            <person name="Aylward J."/>
            <person name="Wilson A.M."/>
            <person name="Visagie C.M."/>
            <person name="Spraker J."/>
            <person name="Barnes I."/>
            <person name="Buitendag C."/>
            <person name="Ceriani C."/>
            <person name="Del Mar Angel L."/>
            <person name="du Plessis D."/>
            <person name="Fuchs T."/>
            <person name="Gasser K."/>
            <person name="Kramer D."/>
            <person name="Li W."/>
            <person name="Munsamy K."/>
            <person name="Piso A."/>
            <person name="Price J.L."/>
            <person name="Sonnekus B."/>
            <person name="Thomas C."/>
            <person name="van der Nest A."/>
            <person name="van Dijk A."/>
            <person name="van Heerden A."/>
            <person name="van Vuuren N."/>
            <person name="Yilmaz N."/>
            <person name="Duong T.A."/>
            <person name="van der Merwe N.A."/>
            <person name="Wingfield M.J."/>
            <person name="Wingfield B.D."/>
        </authorList>
    </citation>
    <scope>NUCLEOTIDE SEQUENCE [LARGE SCALE GENOMIC DNA]</scope>
    <source>
        <strain evidence="9 10">CMW 5346</strain>
    </source>
</reference>
<feature type="transmembrane region" description="Helical" evidence="7">
    <location>
        <begin position="382"/>
        <end position="402"/>
    </location>
</feature>
<feature type="compositionally biased region" description="Low complexity" evidence="6">
    <location>
        <begin position="1"/>
        <end position="23"/>
    </location>
</feature>
<dbReference type="InterPro" id="IPR036259">
    <property type="entry name" value="MFS_trans_sf"/>
</dbReference>
<accession>A0ABR3Z3S4</accession>
<feature type="transmembrane region" description="Helical" evidence="7">
    <location>
        <begin position="276"/>
        <end position="295"/>
    </location>
</feature>
<feature type="transmembrane region" description="Helical" evidence="7">
    <location>
        <begin position="568"/>
        <end position="586"/>
    </location>
</feature>
<feature type="transmembrane region" description="Helical" evidence="7">
    <location>
        <begin position="202"/>
        <end position="225"/>
    </location>
</feature>
<evidence type="ECO:0000313" key="9">
    <source>
        <dbReference type="EMBL" id="KAL1895188.1"/>
    </source>
</evidence>
<evidence type="ECO:0000256" key="5">
    <source>
        <dbReference type="ARBA" id="ARBA00023136"/>
    </source>
</evidence>
<dbReference type="EMBL" id="JAWCUI010000028">
    <property type="protein sequence ID" value="KAL1895188.1"/>
    <property type="molecule type" value="Genomic_DNA"/>
</dbReference>
<sequence>MADTQPAHADVAEDVPAAAATEHSSSEHETTSAAVVHSADNEKAAVERAEGGGAAGTTVAPGYIPENDDDYEVTFKTWIVVFILSASYGISFWIVPAINACAAQVATLLGDPTAYAWYVSIYLITITIAFMICGANSDLFGRRWFITGGNVLLFVGFIVGGSAKNNTAMLAAMGLIGFGAGNAQLAAFALPELLPNKWRHIAIVIADLFVLFSAVVGPVAGRFAVAVSTTAWRWLFYGPAIAAALSFAGLFLYYFPPAHPRGLPFRQAVRELDYGGALLFTIATVLTLVGINYSIQLPSSDPKVVGTLVSGLGTLVAFALYETFVPLKQPLTPTRVFTKGKGRDLTAPFVAAFVVTMFYYAINVIYPTMINVFFTDANTSFRYQIVLTLPANLGLCFGAFLLSVLGTRIGHWRWTLTASVFIMVLFGALMGLVTPERKGLAIALVFIEQIGFGWAQYLSIAFVQFGTDQVELGIAGGLAGVSRFAGGAVAITVFSTILSNVTTKNMKVLVPAAATAAGLPESSVSALMAALPLGASALAAVPDITDAVIAAASKAYQQAYVVGVRTTALSSLSFGIVAIIACLCCNDIDKKMNNKIEIYLENDINADKNKYH</sequence>
<dbReference type="PANTHER" id="PTHR23501:SF195">
    <property type="entry name" value="PEP5"/>
    <property type="match status" value="1"/>
</dbReference>
<dbReference type="Proteomes" id="UP001583186">
    <property type="component" value="Unassembled WGS sequence"/>
</dbReference>
<gene>
    <name evidence="9" type="ORF">Sste5346_005333</name>
</gene>
<evidence type="ECO:0000256" key="3">
    <source>
        <dbReference type="ARBA" id="ARBA00022692"/>
    </source>
</evidence>
<keyword evidence="5 7" id="KW-0472">Membrane</keyword>
<name>A0ABR3Z3S4_9PEZI</name>
<comment type="caution">
    <text evidence="9">The sequence shown here is derived from an EMBL/GenBank/DDBJ whole genome shotgun (WGS) entry which is preliminary data.</text>
</comment>
<dbReference type="CDD" id="cd06179">
    <property type="entry name" value="MFS_TRI12_like"/>
    <property type="match status" value="1"/>
</dbReference>
<evidence type="ECO:0000256" key="1">
    <source>
        <dbReference type="ARBA" id="ARBA00004141"/>
    </source>
</evidence>
<feature type="transmembrane region" description="Helical" evidence="7">
    <location>
        <begin position="169"/>
        <end position="190"/>
    </location>
</feature>
<dbReference type="Pfam" id="PF06609">
    <property type="entry name" value="TRI12"/>
    <property type="match status" value="1"/>
</dbReference>
<feature type="transmembrane region" description="Helical" evidence="7">
    <location>
        <begin position="115"/>
        <end position="132"/>
    </location>
</feature>
<comment type="subcellular location">
    <subcellularLocation>
        <location evidence="1">Membrane</location>
        <topology evidence="1">Multi-pass membrane protein</topology>
    </subcellularLocation>
</comment>
<organism evidence="9 10">
    <name type="scientific">Sporothrix stenoceras</name>
    <dbReference type="NCBI Taxonomy" id="5173"/>
    <lineage>
        <taxon>Eukaryota</taxon>
        <taxon>Fungi</taxon>
        <taxon>Dikarya</taxon>
        <taxon>Ascomycota</taxon>
        <taxon>Pezizomycotina</taxon>
        <taxon>Sordariomycetes</taxon>
        <taxon>Sordariomycetidae</taxon>
        <taxon>Ophiostomatales</taxon>
        <taxon>Ophiostomataceae</taxon>
        <taxon>Sporothrix</taxon>
    </lineage>
</organism>
<dbReference type="InterPro" id="IPR053791">
    <property type="entry name" value="MFS_Tri12-like"/>
</dbReference>
<evidence type="ECO:0000256" key="2">
    <source>
        <dbReference type="ARBA" id="ARBA00022448"/>
    </source>
</evidence>
<dbReference type="PROSITE" id="PS50850">
    <property type="entry name" value="MFS"/>
    <property type="match status" value="1"/>
</dbReference>
<feature type="transmembrane region" description="Helical" evidence="7">
    <location>
        <begin position="307"/>
        <end position="324"/>
    </location>
</feature>
<keyword evidence="10" id="KW-1185">Reference proteome</keyword>
<feature type="transmembrane region" description="Helical" evidence="7">
    <location>
        <begin position="77"/>
        <end position="95"/>
    </location>
</feature>
<keyword evidence="4 7" id="KW-1133">Transmembrane helix</keyword>
<feature type="transmembrane region" description="Helical" evidence="7">
    <location>
        <begin position="144"/>
        <end position="163"/>
    </location>
</feature>
<evidence type="ECO:0000256" key="7">
    <source>
        <dbReference type="SAM" id="Phobius"/>
    </source>
</evidence>
<feature type="transmembrane region" description="Helical" evidence="7">
    <location>
        <begin position="472"/>
        <end position="498"/>
    </location>
</feature>